<evidence type="ECO:0000313" key="3">
    <source>
        <dbReference type="EMBL" id="TWH66203.1"/>
    </source>
</evidence>
<dbReference type="Gene3D" id="3.40.50.720">
    <property type="entry name" value="NAD(P)-binding Rossmann-like Domain"/>
    <property type="match status" value="1"/>
</dbReference>
<dbReference type="Pfam" id="PF00106">
    <property type="entry name" value="adh_short"/>
    <property type="match status" value="1"/>
</dbReference>
<dbReference type="EMBL" id="VLKE01000001">
    <property type="protein sequence ID" value="TWH66203.1"/>
    <property type="molecule type" value="Genomic_DNA"/>
</dbReference>
<dbReference type="OrthoDB" id="9797538at2"/>
<dbReference type="InterPro" id="IPR002347">
    <property type="entry name" value="SDR_fam"/>
</dbReference>
<dbReference type="PANTHER" id="PTHR24321">
    <property type="entry name" value="DEHYDROGENASES, SHORT CHAIN"/>
    <property type="match status" value="1"/>
</dbReference>
<dbReference type="PANTHER" id="PTHR24321:SF8">
    <property type="entry name" value="ESTRADIOL 17-BETA-DEHYDROGENASE 8-RELATED"/>
    <property type="match status" value="1"/>
</dbReference>
<evidence type="ECO:0000313" key="4">
    <source>
        <dbReference type="Proteomes" id="UP000319825"/>
    </source>
</evidence>
<evidence type="ECO:0000256" key="2">
    <source>
        <dbReference type="ARBA" id="ARBA00023002"/>
    </source>
</evidence>
<protein>
    <submittedName>
        <fullName evidence="3">NAD(P)-dependent dehydrogenase (Short-subunit alcohol dehydrogenase family)</fullName>
    </submittedName>
</protein>
<dbReference type="InterPro" id="IPR036291">
    <property type="entry name" value="NAD(P)-bd_dom_sf"/>
</dbReference>
<dbReference type="PRINTS" id="PR00081">
    <property type="entry name" value="GDHRDH"/>
</dbReference>
<proteinExistence type="inferred from homology"/>
<comment type="caution">
    <text evidence="3">The sequence shown here is derived from an EMBL/GenBank/DDBJ whole genome shotgun (WGS) entry which is preliminary data.</text>
</comment>
<dbReference type="RefSeq" id="WP_145773345.1">
    <property type="nucleotide sequence ID" value="NZ_BAAATQ010000011.1"/>
</dbReference>
<sequence length="230" mass="23164">MADRSVLVTGGTGGLGGAVTAAFLAAGWRVVVPAREGPSPAEPARPGVVRLAADLLDPADAARAVEVAAGEPTAPLRAVVNLVGGYASGGLVHETPVEEFERMLTLNLRPTYLVTSAALPRLVAAGGGAVVCVSARAALAPFPGAAGYVTAKAAVLAFANAVAVEYRQRGVRCNTVLPSVIDTPTNRAAQPAADHGRWVSPAEIAPVVRFLASDESAPTSGASVPVYGRA</sequence>
<keyword evidence="4" id="KW-1185">Reference proteome</keyword>
<evidence type="ECO:0000256" key="1">
    <source>
        <dbReference type="ARBA" id="ARBA00006484"/>
    </source>
</evidence>
<comment type="similarity">
    <text evidence="1">Belongs to the short-chain dehydrogenases/reductases (SDR) family.</text>
</comment>
<dbReference type="GO" id="GO:0016491">
    <property type="term" value="F:oxidoreductase activity"/>
    <property type="evidence" value="ECO:0007669"/>
    <property type="project" value="UniProtKB-KW"/>
</dbReference>
<keyword evidence="2" id="KW-0560">Oxidoreductase</keyword>
<reference evidence="3 4" key="1">
    <citation type="submission" date="2019-07" db="EMBL/GenBank/DDBJ databases">
        <title>R&amp;d 2014.</title>
        <authorList>
            <person name="Klenk H.-P."/>
        </authorList>
    </citation>
    <scope>NUCLEOTIDE SEQUENCE [LARGE SCALE GENOMIC DNA]</scope>
    <source>
        <strain evidence="3 4">DSM 43868</strain>
    </source>
</reference>
<organism evidence="3 4">
    <name type="scientific">Micromonospora olivasterospora</name>
    <dbReference type="NCBI Taxonomy" id="1880"/>
    <lineage>
        <taxon>Bacteria</taxon>
        <taxon>Bacillati</taxon>
        <taxon>Actinomycetota</taxon>
        <taxon>Actinomycetes</taxon>
        <taxon>Micromonosporales</taxon>
        <taxon>Micromonosporaceae</taxon>
        <taxon>Micromonospora</taxon>
    </lineage>
</organism>
<dbReference type="PROSITE" id="PS00061">
    <property type="entry name" value="ADH_SHORT"/>
    <property type="match status" value="1"/>
</dbReference>
<dbReference type="AlphaFoldDB" id="A0A562I6C3"/>
<dbReference type="SUPFAM" id="SSF51735">
    <property type="entry name" value="NAD(P)-binding Rossmann-fold domains"/>
    <property type="match status" value="1"/>
</dbReference>
<dbReference type="Proteomes" id="UP000319825">
    <property type="component" value="Unassembled WGS sequence"/>
</dbReference>
<dbReference type="InterPro" id="IPR020904">
    <property type="entry name" value="Sc_DH/Rdtase_CS"/>
</dbReference>
<name>A0A562I6C3_MICOL</name>
<accession>A0A562I6C3</accession>
<gene>
    <name evidence="3" type="ORF">JD77_01154</name>
</gene>